<comment type="caution">
    <text evidence="4">The sequence shown here is derived from an EMBL/GenBank/DDBJ whole genome shotgun (WGS) entry which is preliminary data.</text>
</comment>
<dbReference type="AlphaFoldDB" id="A0ABD3PLD0"/>
<proteinExistence type="predicted"/>
<protein>
    <recommendedName>
        <fullName evidence="3">Metaxin glutathione S-transferase domain-containing protein</fullName>
    </recommendedName>
</protein>
<evidence type="ECO:0000259" key="3">
    <source>
        <dbReference type="Pfam" id="PF17171"/>
    </source>
</evidence>
<feature type="domain" description="Metaxin glutathione S-transferase" evidence="3">
    <location>
        <begin position="416"/>
        <end position="463"/>
    </location>
</feature>
<keyword evidence="5" id="KW-1185">Reference proteome</keyword>
<dbReference type="InterPro" id="IPR033468">
    <property type="entry name" value="Metaxin_GST"/>
</dbReference>
<reference evidence="4 5" key="1">
    <citation type="journal article" date="2020" name="G3 (Bethesda)">
        <title>Improved Reference Genome for Cyclotella cryptica CCMP332, a Model for Cell Wall Morphogenesis, Salinity Adaptation, and Lipid Production in Diatoms (Bacillariophyta).</title>
        <authorList>
            <person name="Roberts W.R."/>
            <person name="Downey K.M."/>
            <person name="Ruck E.C."/>
            <person name="Traller J.C."/>
            <person name="Alverson A.J."/>
        </authorList>
    </citation>
    <scope>NUCLEOTIDE SEQUENCE [LARGE SCALE GENOMIC DNA]</scope>
    <source>
        <strain evidence="4 5">CCMP332</strain>
    </source>
</reference>
<keyword evidence="2" id="KW-0472">Membrane</keyword>
<evidence type="ECO:0000256" key="1">
    <source>
        <dbReference type="SAM" id="MobiDB-lite"/>
    </source>
</evidence>
<dbReference type="Proteomes" id="UP001516023">
    <property type="component" value="Unassembled WGS sequence"/>
</dbReference>
<evidence type="ECO:0000256" key="2">
    <source>
        <dbReference type="SAM" id="Phobius"/>
    </source>
</evidence>
<feature type="transmembrane region" description="Helical" evidence="2">
    <location>
        <begin position="632"/>
        <end position="651"/>
    </location>
</feature>
<keyword evidence="2" id="KW-0812">Transmembrane</keyword>
<accession>A0ABD3PLD0</accession>
<feature type="region of interest" description="Disordered" evidence="1">
    <location>
        <begin position="584"/>
        <end position="606"/>
    </location>
</feature>
<evidence type="ECO:0000313" key="4">
    <source>
        <dbReference type="EMBL" id="KAL3788810.1"/>
    </source>
</evidence>
<evidence type="ECO:0000313" key="5">
    <source>
        <dbReference type="Proteomes" id="UP001516023"/>
    </source>
</evidence>
<organism evidence="4 5">
    <name type="scientific">Cyclotella cryptica</name>
    <dbReference type="NCBI Taxonomy" id="29204"/>
    <lineage>
        <taxon>Eukaryota</taxon>
        <taxon>Sar</taxon>
        <taxon>Stramenopiles</taxon>
        <taxon>Ochrophyta</taxon>
        <taxon>Bacillariophyta</taxon>
        <taxon>Coscinodiscophyceae</taxon>
        <taxon>Thalassiosirophycidae</taxon>
        <taxon>Stephanodiscales</taxon>
        <taxon>Stephanodiscaceae</taxon>
        <taxon>Cyclotella</taxon>
    </lineage>
</organism>
<keyword evidence="2" id="KW-1133">Transmembrane helix</keyword>
<sequence length="655" mass="74559">MPPSAATSTLLFPTSLTNLSSHRHRPPSLCTRQEGWTEVWGAKDCRDPVGADDGGVVVSPHPRSRYVTVVQDGCDYIDGTAGIDSTVEEKISCDHHSLKLTQHRPAWLEQIVLRMCYIPHAVRNSSYSAEESAGALPNLLDLQCGKSIVKNGASSWNEEMSQWTKALSRLDKPVLIGRNHPGGLGSCFYNQHHELSKASQPMSLSFIPSGSHIVDYLRMSHGDVHGHILFEHVDVQPYTILIQEKLDYILLALRYGNDPAWEMVYRPQCIQASLDPDGERFRSNLEKSTAESSPKRVVKSFFSLWTWYQTYSERSLALYNLIPSSYSVHPSTHGVLALELFRYNDHRYSHKSKNAESANLTKEEKIHQHHPFSSYLPSYSGVGGGDSGKVNVYRAMEYADVYYTTLEEKMTSTPETSPYFFGTEKPCYFDALLFAHLAEAICDVYLVLILAKHSRLVQYFQRMYDQYFGNDYVKLFESRHGGNTDWIRVNNFVNACNAFNRIPESIPAKRTLSPEDASEMSHAIQLMQQLAVHCHQLDEALKDAARSRLESGEKHVLEGYHRPMGPNLYKWLLGFWDGKRSDKNSSSYIHEDQADRHTTEDSNDEFKKDDVNRKWKEQMERMERDKRNSDETWVMGVIVAVFATVMISASSRTKS</sequence>
<name>A0ABD3PLD0_9STRA</name>
<dbReference type="EMBL" id="JABMIG020000151">
    <property type="protein sequence ID" value="KAL3788810.1"/>
    <property type="molecule type" value="Genomic_DNA"/>
</dbReference>
<dbReference type="Pfam" id="PF17171">
    <property type="entry name" value="GST_C_6"/>
    <property type="match status" value="1"/>
</dbReference>
<gene>
    <name evidence="4" type="ORF">HJC23_006263</name>
</gene>